<feature type="compositionally biased region" description="Basic and acidic residues" evidence="15">
    <location>
        <begin position="332"/>
        <end position="342"/>
    </location>
</feature>
<evidence type="ECO:0000256" key="8">
    <source>
        <dbReference type="ARBA" id="ARBA00022723"/>
    </source>
</evidence>
<keyword evidence="12" id="KW-0456">Lyase</keyword>
<evidence type="ECO:0000256" key="13">
    <source>
        <dbReference type="ARBA" id="ARBA00030926"/>
    </source>
</evidence>
<evidence type="ECO:0000256" key="10">
    <source>
        <dbReference type="ARBA" id="ARBA00023014"/>
    </source>
</evidence>
<dbReference type="Pfam" id="PF04055">
    <property type="entry name" value="Radical_SAM"/>
    <property type="match status" value="1"/>
</dbReference>
<evidence type="ECO:0000256" key="15">
    <source>
        <dbReference type="SAM" id="MobiDB-lite"/>
    </source>
</evidence>
<dbReference type="Pfam" id="PF02579">
    <property type="entry name" value="Nitro_FeMo-Co"/>
    <property type="match status" value="1"/>
</dbReference>
<keyword evidence="10" id="KW-0411">Iron-sulfur</keyword>
<evidence type="ECO:0000313" key="17">
    <source>
        <dbReference type="EMBL" id="AAX73205.1"/>
    </source>
</evidence>
<evidence type="ECO:0000256" key="7">
    <source>
        <dbReference type="ARBA" id="ARBA00022691"/>
    </source>
</evidence>
<evidence type="ECO:0000256" key="6">
    <source>
        <dbReference type="ARBA" id="ARBA00022485"/>
    </source>
</evidence>
<dbReference type="SFLD" id="SFLDS00029">
    <property type="entry name" value="Radical_SAM"/>
    <property type="match status" value="1"/>
</dbReference>
<feature type="region of interest" description="Disordered" evidence="15">
    <location>
        <begin position="332"/>
        <end position="361"/>
    </location>
</feature>
<evidence type="ECO:0000256" key="1">
    <source>
        <dbReference type="ARBA" id="ARBA00001966"/>
    </source>
</evidence>
<dbReference type="UniPathway" id="UPA00782"/>
<dbReference type="PANTHER" id="PTHR43787">
    <property type="entry name" value="FEMO COFACTOR BIOSYNTHESIS PROTEIN NIFB-RELATED"/>
    <property type="match status" value="1"/>
</dbReference>
<evidence type="ECO:0000256" key="11">
    <source>
        <dbReference type="ARBA" id="ARBA00023231"/>
    </source>
</evidence>
<dbReference type="CDD" id="cd00852">
    <property type="entry name" value="NifB"/>
    <property type="match status" value="1"/>
</dbReference>
<dbReference type="InterPro" id="IPR036105">
    <property type="entry name" value="DiNase_FeMo-co_biosyn_sf"/>
</dbReference>
<organism evidence="17">
    <name type="scientific">Paenibacillus massiliensis</name>
    <dbReference type="NCBI Taxonomy" id="225917"/>
    <lineage>
        <taxon>Bacteria</taxon>
        <taxon>Bacillati</taxon>
        <taxon>Bacillota</taxon>
        <taxon>Bacilli</taxon>
        <taxon>Bacillales</taxon>
        <taxon>Paenibacillaceae</taxon>
        <taxon>Paenibacillus</taxon>
    </lineage>
</organism>
<dbReference type="PANTHER" id="PTHR43787:SF13">
    <property type="entry name" value="FEMO COFACTOR BIOSYNTHESIS PROTEIN NIFB"/>
    <property type="match status" value="1"/>
</dbReference>
<comment type="function">
    <text evidence="2">Involved in the biosynthesis of the iron-molybdenum cofactor (FeMo-co or M-cluster) found in the dinitrogenase enzyme of the nitrogenase complex in nitrogen-fixing microorganisms. NifB catalyzes the crucial step of radical SAM-dependent carbide insertion that occurs concomitant with the insertion of a 9th sulfur and the rearrangement/coupling of two [4Fe-4S] clusters into a [8Fe-9S-C] cluster, the precursor to the M-cluster.</text>
</comment>
<comment type="pathway">
    <text evidence="3">Cofactor biosynthesis; Fe-Mo cofactor biosynthesis.</text>
</comment>
<keyword evidence="6" id="KW-0004">4Fe-4S</keyword>
<dbReference type="EMBL" id="AY912109">
    <property type="protein sequence ID" value="AAX73205.1"/>
    <property type="molecule type" value="Genomic_DNA"/>
</dbReference>
<dbReference type="SFLD" id="SFLDF00281">
    <property type="entry name" value="FeMo_cofactor_biosynthesis_pro"/>
    <property type="match status" value="1"/>
</dbReference>
<name>Q56JU5_9BACL</name>
<dbReference type="GO" id="GO:0051539">
    <property type="term" value="F:4 iron, 4 sulfur cluster binding"/>
    <property type="evidence" value="ECO:0007669"/>
    <property type="project" value="UniProtKB-KW"/>
</dbReference>
<comment type="cofactor">
    <cofactor evidence="1">
        <name>[4Fe-4S] cluster</name>
        <dbReference type="ChEBI" id="CHEBI:49883"/>
    </cofactor>
</comment>
<dbReference type="PROSITE" id="PS51918">
    <property type="entry name" value="RADICAL_SAM"/>
    <property type="match status" value="1"/>
</dbReference>
<dbReference type="NCBIfam" id="TIGR01290">
    <property type="entry name" value="nifB"/>
    <property type="match status" value="1"/>
</dbReference>
<dbReference type="SFLD" id="SFLDG01067">
    <property type="entry name" value="SPASM/twitch_domain_containing"/>
    <property type="match status" value="1"/>
</dbReference>
<evidence type="ECO:0000256" key="4">
    <source>
        <dbReference type="ARBA" id="ARBA00006804"/>
    </source>
</evidence>
<sequence length="473" mass="51713">MDRRVGMSLHEFTDTCTTGSTTLAEMLMRHPCYNEDAHRYFARMRLPVAPACNIQCHYCNRKFDCVNESRPGVVSELLTPELAARKTIGVAAQLMQLSVVGIAGPGDPLANPKATFETFRQVRDSVKDVIFCLSTNGLTLIRHVEEIVNLGISHVTITINAVDPCIGSRIYGWVYDGGVRYEGEEGAALLIQRQLEGLSMLSSRGVLVKVNSVLIPDVNDAHLPEVARVVKGHGAAIHNIMPLIIAPGSRYEQEGRQAPRPQVVRQVQEQCAGAGAVIMRHCRQCRADAIGLLGEDRNADFTWEKLEDAPALDDQARARLHRELDERVRVRMERKEERDKGKATRKGVGCSCPSNGSGSGAEFASSPVLVAVASRGHGKVNQHFGRAKEFMIYESDGTVVQFVGIRKVQSYCHGTADCNGDKAETMKEIIQIVQDCALLLSSGIGDAPKEVLQEHGVLPIVRRRDRGIGSGTG</sequence>
<feature type="domain" description="Radical SAM core" evidence="16">
    <location>
        <begin position="38"/>
        <end position="288"/>
    </location>
</feature>
<dbReference type="SUPFAM" id="SSF53146">
    <property type="entry name" value="Nitrogenase accessory factor-like"/>
    <property type="match status" value="1"/>
</dbReference>
<dbReference type="SUPFAM" id="SSF102114">
    <property type="entry name" value="Radical SAM enzymes"/>
    <property type="match status" value="1"/>
</dbReference>
<accession>Q56JU5</accession>
<dbReference type="InterPro" id="IPR005980">
    <property type="entry name" value="Nase_CF_NifB"/>
</dbReference>
<dbReference type="GO" id="GO:0016829">
    <property type="term" value="F:lyase activity"/>
    <property type="evidence" value="ECO:0007669"/>
    <property type="project" value="UniProtKB-KW"/>
</dbReference>
<evidence type="ECO:0000256" key="12">
    <source>
        <dbReference type="ARBA" id="ARBA00023239"/>
    </source>
</evidence>
<evidence type="ECO:0000256" key="9">
    <source>
        <dbReference type="ARBA" id="ARBA00023004"/>
    </source>
</evidence>
<evidence type="ECO:0000256" key="5">
    <source>
        <dbReference type="ARBA" id="ARBA00021702"/>
    </source>
</evidence>
<reference evidence="17" key="1">
    <citation type="journal article" date="2006" name="Sci. China, Ser. C, Life Sci.">
        <title>Cloning and sequencing of nifBHDKENX genes of Paenibacillus massiliensis T7 and its nif promoter analysis.</title>
        <authorList>
            <person name="Zhao H."/>
            <person name="Xie B."/>
            <person name="Chen S."/>
        </authorList>
    </citation>
    <scope>NUCLEOTIDE SEQUENCE</scope>
    <source>
        <strain evidence="17">T7</strain>
    </source>
</reference>
<gene>
    <name evidence="17" type="primary">nifB</name>
</gene>
<protein>
    <recommendedName>
        <fullName evidence="5">FeMo cofactor biosynthesis protein NifB</fullName>
    </recommendedName>
    <alternativeName>
        <fullName evidence="14">Nitrogenase cofactor maturase NifB</fullName>
    </alternativeName>
    <alternativeName>
        <fullName evidence="13">Radical SAM assemblase NifB</fullName>
    </alternativeName>
</protein>
<dbReference type="CDD" id="cd01335">
    <property type="entry name" value="Radical_SAM"/>
    <property type="match status" value="1"/>
</dbReference>
<dbReference type="InterPro" id="IPR013785">
    <property type="entry name" value="Aldolase_TIM"/>
</dbReference>
<dbReference type="Gene3D" id="3.20.20.70">
    <property type="entry name" value="Aldolase class I"/>
    <property type="match status" value="1"/>
</dbReference>
<keyword evidence="7" id="KW-0949">S-adenosyl-L-methionine</keyword>
<keyword evidence="9" id="KW-0408">Iron</keyword>
<dbReference type="InterPro" id="IPR007197">
    <property type="entry name" value="rSAM"/>
</dbReference>
<dbReference type="SFLD" id="SFLDG01068">
    <property type="entry name" value="FeMo_cofactor_biosynthesis_pro"/>
    <property type="match status" value="1"/>
</dbReference>
<keyword evidence="11" id="KW-0535">Nitrogen fixation</keyword>
<dbReference type="Gene3D" id="3.30.420.130">
    <property type="entry name" value="Dinitrogenase iron-molybdenum cofactor biosynthesis domain"/>
    <property type="match status" value="1"/>
</dbReference>
<evidence type="ECO:0000256" key="2">
    <source>
        <dbReference type="ARBA" id="ARBA00003522"/>
    </source>
</evidence>
<keyword evidence="8" id="KW-0479">Metal-binding</keyword>
<dbReference type="InterPro" id="IPR058240">
    <property type="entry name" value="rSAM_sf"/>
</dbReference>
<proteinExistence type="inferred from homology"/>
<feature type="compositionally biased region" description="Low complexity" evidence="15">
    <location>
        <begin position="347"/>
        <end position="356"/>
    </location>
</feature>
<evidence type="ECO:0000256" key="3">
    <source>
        <dbReference type="ARBA" id="ARBA00005155"/>
    </source>
</evidence>
<evidence type="ECO:0000256" key="14">
    <source>
        <dbReference type="ARBA" id="ARBA00032102"/>
    </source>
</evidence>
<dbReference type="AlphaFoldDB" id="Q56JU5"/>
<dbReference type="InterPro" id="IPR000385">
    <property type="entry name" value="MoaA_NifB_PqqE_Fe-S-bd_CS"/>
</dbReference>
<dbReference type="InterPro" id="IPR034165">
    <property type="entry name" value="NifB_C"/>
</dbReference>
<comment type="similarity">
    <text evidence="4">Belongs to the radical SAM superfamily. NifB family.</text>
</comment>
<evidence type="ECO:0000259" key="16">
    <source>
        <dbReference type="PROSITE" id="PS51918"/>
    </source>
</evidence>
<dbReference type="InterPro" id="IPR003731">
    <property type="entry name" value="Di-Nase_FeMo-co_biosynth"/>
</dbReference>
<dbReference type="GO" id="GO:0046872">
    <property type="term" value="F:metal ion binding"/>
    <property type="evidence" value="ECO:0007669"/>
    <property type="project" value="UniProtKB-KW"/>
</dbReference>
<dbReference type="PROSITE" id="PS01305">
    <property type="entry name" value="MOAA_NIFB_PQQE"/>
    <property type="match status" value="1"/>
</dbReference>